<feature type="coiled-coil region" evidence="1">
    <location>
        <begin position="34"/>
        <end position="113"/>
    </location>
</feature>
<evidence type="ECO:0000256" key="1">
    <source>
        <dbReference type="SAM" id="Coils"/>
    </source>
</evidence>
<dbReference type="OrthoDB" id="5875463at2759"/>
<accession>A0A2G9U868</accession>
<evidence type="ECO:0000256" key="2">
    <source>
        <dbReference type="SAM" id="MobiDB-lite"/>
    </source>
</evidence>
<dbReference type="AlphaFoldDB" id="A0A2G9U868"/>
<keyword evidence="1" id="KW-0175">Coiled coil</keyword>
<feature type="compositionally biased region" description="Basic and acidic residues" evidence="2">
    <location>
        <begin position="272"/>
        <end position="283"/>
    </location>
</feature>
<sequence>MLCKFSRLQVHSCVQQLAGFSRSSFSVAALALKEAALMNEYTSLKNLVDELNKEVAKFEQFKKEQDELEQKLLAKEAELAEKSARLAAAETEKQELRKRNFKILDDVANLEKQLRERISSEPVAKSSAAKGDEESCRTQLLEERKLVASTIGSIVNSPMKDSSYVEYVKGLAKSLKAALNETRMSHKEDETSSSNNDAHQAELENYRSAFHSLSLLLAQIEMGVNERESFYKDKVAQLESELDKAQIQALRKCLGQPEEGKEIASSRSGTMKSDESDWEVVSR</sequence>
<dbReference type="EMBL" id="KZ348238">
    <property type="protein sequence ID" value="PIO66477.1"/>
    <property type="molecule type" value="Genomic_DNA"/>
</dbReference>
<feature type="region of interest" description="Disordered" evidence="2">
    <location>
        <begin position="255"/>
        <end position="283"/>
    </location>
</feature>
<keyword evidence="4" id="KW-1185">Reference proteome</keyword>
<proteinExistence type="predicted"/>
<name>A0A2G9U868_TELCI</name>
<evidence type="ECO:0000313" key="3">
    <source>
        <dbReference type="EMBL" id="PIO66477.1"/>
    </source>
</evidence>
<dbReference type="Proteomes" id="UP000230423">
    <property type="component" value="Unassembled WGS sequence"/>
</dbReference>
<gene>
    <name evidence="3" type="ORF">TELCIR_11809</name>
</gene>
<protein>
    <submittedName>
        <fullName evidence="3">Uncharacterized protein</fullName>
    </submittedName>
</protein>
<organism evidence="3 4">
    <name type="scientific">Teladorsagia circumcincta</name>
    <name type="common">Brown stomach worm</name>
    <name type="synonym">Ostertagia circumcincta</name>
    <dbReference type="NCBI Taxonomy" id="45464"/>
    <lineage>
        <taxon>Eukaryota</taxon>
        <taxon>Metazoa</taxon>
        <taxon>Ecdysozoa</taxon>
        <taxon>Nematoda</taxon>
        <taxon>Chromadorea</taxon>
        <taxon>Rhabditida</taxon>
        <taxon>Rhabditina</taxon>
        <taxon>Rhabditomorpha</taxon>
        <taxon>Strongyloidea</taxon>
        <taxon>Trichostrongylidae</taxon>
        <taxon>Teladorsagia</taxon>
    </lineage>
</organism>
<evidence type="ECO:0000313" key="4">
    <source>
        <dbReference type="Proteomes" id="UP000230423"/>
    </source>
</evidence>
<reference evidence="3 4" key="1">
    <citation type="submission" date="2015-09" db="EMBL/GenBank/DDBJ databases">
        <title>Draft genome of the parasitic nematode Teladorsagia circumcincta isolate WARC Sus (inbred).</title>
        <authorList>
            <person name="Mitreva M."/>
        </authorList>
    </citation>
    <scope>NUCLEOTIDE SEQUENCE [LARGE SCALE GENOMIC DNA]</scope>
    <source>
        <strain evidence="3 4">S</strain>
    </source>
</reference>